<feature type="domain" description="HTH gntR-type" evidence="6">
    <location>
        <begin position="11"/>
        <end position="79"/>
    </location>
</feature>
<sequence>MFSDIKFNKEVPVYIQIKDYIKEMILGGMLQSEEKLPSTREMSSIMKVSRNTIIYAYEFLEDEGFICIKKGKGAFVCEIHVEMQEKWNVNWKTLINDYARASESLDIVKHEAKWKKGMISFKSIAPDENLFDVEEFKKAFLNRMSIEGEKILNYGYAKGYRPLINYLLKYMKNKGVNIRGKDILITNGFTEGFDIILSSLTNTNDKVLCENPTHNTAIKIMKLHGLTIEGVDMDADGINIKKLQEKLEKDKFALSYFIPSYHNPTGIVMSPEKRVKLYKLLKKYNIPIIEDGFNEELRYTGAHVAPIAALCGEGNSVIYIGSFSKVLFPGIRIGWILGDENIIGYLESVKRSRNIHTSFLDQAVFYDYLQGGNFEKYIKKARKVYKEKYEFAIECAKKYISTGQVMGEGGLHIFIKIDGINARKLLDRCYDKGVIFTPGDIFYTDNKGADTFRLGFSRVNKNEIQIGFQIIGDEVSNLIRETREEKNV</sequence>
<protein>
    <submittedName>
        <fullName evidence="7">Transcriptional regulator, GntR family with aminotransferase domain</fullName>
    </submittedName>
</protein>
<evidence type="ECO:0000256" key="2">
    <source>
        <dbReference type="ARBA" id="ARBA00022898"/>
    </source>
</evidence>
<evidence type="ECO:0000313" key="8">
    <source>
        <dbReference type="Proteomes" id="UP000033115"/>
    </source>
</evidence>
<evidence type="ECO:0000259" key="6">
    <source>
        <dbReference type="PROSITE" id="PS50949"/>
    </source>
</evidence>
<dbReference type="RefSeq" id="WP_029163547.1">
    <property type="nucleotide sequence ID" value="NZ_CP009933.1"/>
</dbReference>
<gene>
    <name evidence="7" type="ORF">CSCA_5043</name>
</gene>
<dbReference type="SUPFAM" id="SSF46785">
    <property type="entry name" value="Winged helix' DNA-binding domain"/>
    <property type="match status" value="1"/>
</dbReference>
<evidence type="ECO:0000313" key="7">
    <source>
        <dbReference type="EMBL" id="AKA72168.1"/>
    </source>
</evidence>
<keyword evidence="3" id="KW-0805">Transcription regulation</keyword>
<evidence type="ECO:0000256" key="5">
    <source>
        <dbReference type="ARBA" id="ARBA00023163"/>
    </source>
</evidence>
<dbReference type="InterPro" id="IPR015422">
    <property type="entry name" value="PyrdxlP-dep_Trfase_small"/>
</dbReference>
<name>A0A0E3K500_CLOSL</name>
<dbReference type="PROSITE" id="PS50949">
    <property type="entry name" value="HTH_GNTR"/>
    <property type="match status" value="1"/>
</dbReference>
<keyword evidence="5" id="KW-0804">Transcription</keyword>
<dbReference type="InterPro" id="IPR036390">
    <property type="entry name" value="WH_DNA-bd_sf"/>
</dbReference>
<accession>A0A0E3K500</accession>
<dbReference type="InterPro" id="IPR015421">
    <property type="entry name" value="PyrdxlP-dep_Trfase_major"/>
</dbReference>
<dbReference type="InterPro" id="IPR015424">
    <property type="entry name" value="PyrdxlP-dep_Trfase"/>
</dbReference>
<dbReference type="SUPFAM" id="SSF53383">
    <property type="entry name" value="PLP-dependent transferases"/>
    <property type="match status" value="1"/>
</dbReference>
<dbReference type="GO" id="GO:0008483">
    <property type="term" value="F:transaminase activity"/>
    <property type="evidence" value="ECO:0007669"/>
    <property type="project" value="UniProtKB-KW"/>
</dbReference>
<reference evidence="7 8" key="1">
    <citation type="journal article" date="2015" name="J. Biotechnol.">
        <title>Complete genome sequence of a malodorant-producing acetogen, Clostridium scatologenes ATCC 25775(T).</title>
        <authorList>
            <person name="Zhu Z."/>
            <person name="Guo T."/>
            <person name="Zheng H."/>
            <person name="Song T."/>
            <person name="Ouyang P."/>
            <person name="Xie J."/>
        </authorList>
    </citation>
    <scope>NUCLEOTIDE SEQUENCE [LARGE SCALE GENOMIC DNA]</scope>
    <source>
        <strain evidence="7 8">ATCC 25775</strain>
    </source>
</reference>
<keyword evidence="7" id="KW-0032">Aminotransferase</keyword>
<dbReference type="Gene3D" id="3.90.1150.10">
    <property type="entry name" value="Aspartate Aminotransferase, domain 1"/>
    <property type="match status" value="1"/>
</dbReference>
<dbReference type="InterPro" id="IPR051446">
    <property type="entry name" value="HTH_trans_reg/aminotransferase"/>
</dbReference>
<dbReference type="SMART" id="SM00345">
    <property type="entry name" value="HTH_GNTR"/>
    <property type="match status" value="1"/>
</dbReference>
<dbReference type="HOGENOM" id="CLU_017584_0_0_9"/>
<dbReference type="Pfam" id="PF00155">
    <property type="entry name" value="Aminotran_1_2"/>
    <property type="match status" value="1"/>
</dbReference>
<dbReference type="STRING" id="1548.CSCA_5043"/>
<dbReference type="Gene3D" id="1.10.10.10">
    <property type="entry name" value="Winged helix-like DNA-binding domain superfamily/Winged helix DNA-binding domain"/>
    <property type="match status" value="1"/>
</dbReference>
<dbReference type="GO" id="GO:0003700">
    <property type="term" value="F:DNA-binding transcription factor activity"/>
    <property type="evidence" value="ECO:0007669"/>
    <property type="project" value="InterPro"/>
</dbReference>
<dbReference type="EMBL" id="CP009933">
    <property type="protein sequence ID" value="AKA72168.1"/>
    <property type="molecule type" value="Genomic_DNA"/>
</dbReference>
<dbReference type="GO" id="GO:0003677">
    <property type="term" value="F:DNA binding"/>
    <property type="evidence" value="ECO:0007669"/>
    <property type="project" value="UniProtKB-KW"/>
</dbReference>
<dbReference type="Proteomes" id="UP000033115">
    <property type="component" value="Chromosome"/>
</dbReference>
<keyword evidence="7" id="KW-0808">Transferase</keyword>
<organism evidence="7 8">
    <name type="scientific">Clostridium scatologenes</name>
    <dbReference type="NCBI Taxonomy" id="1548"/>
    <lineage>
        <taxon>Bacteria</taxon>
        <taxon>Bacillati</taxon>
        <taxon>Bacillota</taxon>
        <taxon>Clostridia</taxon>
        <taxon>Eubacteriales</taxon>
        <taxon>Clostridiaceae</taxon>
        <taxon>Clostridium</taxon>
    </lineage>
</organism>
<dbReference type="InterPro" id="IPR004839">
    <property type="entry name" value="Aminotransferase_I/II_large"/>
</dbReference>
<evidence type="ECO:0000256" key="1">
    <source>
        <dbReference type="ARBA" id="ARBA00005384"/>
    </source>
</evidence>
<dbReference type="GO" id="GO:0030170">
    <property type="term" value="F:pyridoxal phosphate binding"/>
    <property type="evidence" value="ECO:0007669"/>
    <property type="project" value="InterPro"/>
</dbReference>
<proteinExistence type="inferred from homology"/>
<dbReference type="CDD" id="cd00609">
    <property type="entry name" value="AAT_like"/>
    <property type="match status" value="1"/>
</dbReference>
<evidence type="ECO:0000256" key="4">
    <source>
        <dbReference type="ARBA" id="ARBA00023125"/>
    </source>
</evidence>
<dbReference type="InterPro" id="IPR036388">
    <property type="entry name" value="WH-like_DNA-bd_sf"/>
</dbReference>
<keyword evidence="2" id="KW-0663">Pyridoxal phosphate</keyword>
<keyword evidence="8" id="KW-1185">Reference proteome</keyword>
<dbReference type="PANTHER" id="PTHR46577">
    <property type="entry name" value="HTH-TYPE TRANSCRIPTIONAL REGULATORY PROTEIN GABR"/>
    <property type="match status" value="1"/>
</dbReference>
<comment type="similarity">
    <text evidence="1">In the C-terminal section; belongs to the class-I pyridoxal-phosphate-dependent aminotransferase family.</text>
</comment>
<dbReference type="Gene3D" id="3.40.640.10">
    <property type="entry name" value="Type I PLP-dependent aspartate aminotransferase-like (Major domain)"/>
    <property type="match status" value="1"/>
</dbReference>
<evidence type="ECO:0000256" key="3">
    <source>
        <dbReference type="ARBA" id="ARBA00023015"/>
    </source>
</evidence>
<dbReference type="CDD" id="cd07377">
    <property type="entry name" value="WHTH_GntR"/>
    <property type="match status" value="1"/>
</dbReference>
<dbReference type="PANTHER" id="PTHR46577:SF1">
    <property type="entry name" value="HTH-TYPE TRANSCRIPTIONAL REGULATORY PROTEIN GABR"/>
    <property type="match status" value="1"/>
</dbReference>
<dbReference type="InterPro" id="IPR000524">
    <property type="entry name" value="Tscrpt_reg_HTH_GntR"/>
</dbReference>
<dbReference type="AlphaFoldDB" id="A0A0E3K500"/>
<dbReference type="Pfam" id="PF00392">
    <property type="entry name" value="GntR"/>
    <property type="match status" value="1"/>
</dbReference>
<dbReference type="KEGG" id="csq:CSCA_5043"/>
<keyword evidence="4" id="KW-0238">DNA-binding</keyword>